<dbReference type="PRINTS" id="PR01806">
    <property type="entry name" value="VIRFACTRMVIN"/>
</dbReference>
<dbReference type="CDD" id="cd13123">
    <property type="entry name" value="MATE_MurJ_like"/>
    <property type="match status" value="1"/>
</dbReference>
<dbReference type="InterPro" id="IPR004268">
    <property type="entry name" value="MurJ"/>
</dbReference>
<reference evidence="10 11" key="1">
    <citation type="submission" date="2019-01" db="EMBL/GenBank/DDBJ databases">
        <title>Draft genome sequences of the type strains of six Macrococcus species.</title>
        <authorList>
            <person name="Mazhar S."/>
            <person name="Altermann E."/>
            <person name="Hill C."/>
            <person name="Mcauliffe O."/>
        </authorList>
    </citation>
    <scope>NUCLEOTIDE SEQUENCE [LARGE SCALE GENOMIC DNA]</scope>
    <source>
        <strain evidence="10 11">ATCC 51828</strain>
    </source>
</reference>
<evidence type="ECO:0000256" key="3">
    <source>
        <dbReference type="ARBA" id="ARBA00022692"/>
    </source>
</evidence>
<sequence length="505" mass="56038">MKNAVLALMVITILSKIAGYFRDLVLAYYYGASATSDIFLVAYTIPNLAFGIIAAGIATSYIPMLSRIEFEQDKNRGVVFTNQLINILLILVSLMVVIGLIFTGPIVRLFAIGFAGDVLTRAILYARFSIFGLYLILVIKILSEYLNYNKQFNIPSLIGLPLNLILISFIFFSYRLQSDLILASAVLIALMAQLMIVVYFAVRKGFYFKWTFSLKDEYIRRTFKLTLPVIMGASVLELNNLIDRTLASSVTTGGVSALNYANTINVSVIGILVASFVTVFYPEISKKAAQNDYSGLKSSLNQILISVMLLIVPATVVCAFYSTELIGLLYGHGAFEEQAIQLTDSAFLYYSIGMVSAGLNLVLTRVFFALQDTRTPMVNSVYTLLINISLSLILVRFYGLSGITVSTSIAETIAIVLLFIKLNKKIGTIEIGSLIINFLKILVAILVPVIAVKYSLSYTGGPDFSKLLIHLIVIIIIYIYTIVLFKVNYIDYILQLIRKKYLKRG</sequence>
<evidence type="ECO:0000256" key="7">
    <source>
        <dbReference type="ARBA" id="ARBA00023136"/>
    </source>
</evidence>
<feature type="transmembrane region" description="Helical" evidence="8">
    <location>
        <begin position="43"/>
        <end position="63"/>
    </location>
</feature>
<dbReference type="InterPro" id="IPR051050">
    <property type="entry name" value="Lipid_II_flippase_MurJ/MviN"/>
</dbReference>
<feature type="transmembrane region" description="Helical" evidence="8">
    <location>
        <begin position="223"/>
        <end position="242"/>
    </location>
</feature>
<dbReference type="GO" id="GO:0015648">
    <property type="term" value="F:lipid-linked peptidoglycan transporter activity"/>
    <property type="evidence" value="ECO:0007669"/>
    <property type="project" value="UniProtKB-UniRule"/>
</dbReference>
<evidence type="ECO:0000256" key="5">
    <source>
        <dbReference type="ARBA" id="ARBA00022984"/>
    </source>
</evidence>
<evidence type="ECO:0000313" key="11">
    <source>
        <dbReference type="Proteomes" id="UP000295280"/>
    </source>
</evidence>
<keyword evidence="11" id="KW-1185">Reference proteome</keyword>
<comment type="subcellular location">
    <subcellularLocation>
        <location evidence="1 8">Cell membrane</location>
        <topology evidence="1 8">Multi-pass membrane protein</topology>
    </subcellularLocation>
</comment>
<evidence type="ECO:0000256" key="2">
    <source>
        <dbReference type="ARBA" id="ARBA00022475"/>
    </source>
</evidence>
<dbReference type="GO" id="GO:0008360">
    <property type="term" value="P:regulation of cell shape"/>
    <property type="evidence" value="ECO:0007669"/>
    <property type="project" value="UniProtKB-UniRule"/>
</dbReference>
<organism evidence="10 11">
    <name type="scientific">Macrococcus carouselicus</name>
    <dbReference type="NCBI Taxonomy" id="69969"/>
    <lineage>
        <taxon>Bacteria</taxon>
        <taxon>Bacillati</taxon>
        <taxon>Bacillota</taxon>
        <taxon>Bacilli</taxon>
        <taxon>Bacillales</taxon>
        <taxon>Staphylococcaceae</taxon>
        <taxon>Macrococcus</taxon>
    </lineage>
</organism>
<evidence type="ECO:0000256" key="4">
    <source>
        <dbReference type="ARBA" id="ARBA00022960"/>
    </source>
</evidence>
<feature type="transmembrane region" description="Helical" evidence="8">
    <location>
        <begin position="434"/>
        <end position="456"/>
    </location>
</feature>
<keyword evidence="6 8" id="KW-1133">Transmembrane helix</keyword>
<dbReference type="Pfam" id="PF03023">
    <property type="entry name" value="MurJ"/>
    <property type="match status" value="1"/>
</dbReference>
<keyword evidence="5 8" id="KW-0573">Peptidoglycan synthesis</keyword>
<feature type="transmembrane region" description="Helical" evidence="8">
    <location>
        <begin position="154"/>
        <end position="174"/>
    </location>
</feature>
<comment type="caution">
    <text evidence="10">The sequence shown here is derived from an EMBL/GenBank/DDBJ whole genome shotgun (WGS) entry which is preliminary data.</text>
</comment>
<dbReference type="RefSeq" id="WP_133416709.1">
    <property type="nucleotide sequence ID" value="NZ_SCWD01000001.1"/>
</dbReference>
<comment type="function">
    <text evidence="8 9">Involved in peptidoglycan biosynthesis. Transports lipid-linked peptidoglycan precursors from the inner to the outer leaflet of the cytoplasmic membrane.</text>
</comment>
<dbReference type="PANTHER" id="PTHR47019">
    <property type="entry name" value="LIPID II FLIPPASE MURJ"/>
    <property type="match status" value="1"/>
</dbReference>
<name>A0A9Q8FQX5_9STAP</name>
<dbReference type="Proteomes" id="UP000295280">
    <property type="component" value="Unassembled WGS sequence"/>
</dbReference>
<feature type="transmembrane region" description="Helical" evidence="8">
    <location>
        <begin position="122"/>
        <end position="142"/>
    </location>
</feature>
<feature type="transmembrane region" description="Helical" evidence="8">
    <location>
        <begin position="180"/>
        <end position="202"/>
    </location>
</feature>
<evidence type="ECO:0000256" key="6">
    <source>
        <dbReference type="ARBA" id="ARBA00022989"/>
    </source>
</evidence>
<evidence type="ECO:0000256" key="1">
    <source>
        <dbReference type="ARBA" id="ARBA00004651"/>
    </source>
</evidence>
<dbReference type="GO" id="GO:0005886">
    <property type="term" value="C:plasma membrane"/>
    <property type="evidence" value="ECO:0007669"/>
    <property type="project" value="UniProtKB-SubCell"/>
</dbReference>
<dbReference type="EMBL" id="SCWD01000001">
    <property type="protein sequence ID" value="TDM03846.1"/>
    <property type="molecule type" value="Genomic_DNA"/>
</dbReference>
<keyword evidence="4 8" id="KW-0133">Cell shape</keyword>
<feature type="transmembrane region" description="Helical" evidence="8">
    <location>
        <begin position="84"/>
        <end position="102"/>
    </location>
</feature>
<feature type="transmembrane region" description="Helical" evidence="8">
    <location>
        <begin position="405"/>
        <end position="422"/>
    </location>
</feature>
<feature type="transmembrane region" description="Helical" evidence="8">
    <location>
        <begin position="380"/>
        <end position="399"/>
    </location>
</feature>
<dbReference type="GO" id="GO:0034204">
    <property type="term" value="P:lipid translocation"/>
    <property type="evidence" value="ECO:0007669"/>
    <property type="project" value="TreeGrafter"/>
</dbReference>
<dbReference type="PANTHER" id="PTHR47019:SF1">
    <property type="entry name" value="LIPID II FLIPPASE MURJ"/>
    <property type="match status" value="1"/>
</dbReference>
<evidence type="ECO:0000256" key="9">
    <source>
        <dbReference type="PIRNR" id="PIRNR002869"/>
    </source>
</evidence>
<evidence type="ECO:0000256" key="8">
    <source>
        <dbReference type="HAMAP-Rule" id="MF_02078"/>
    </source>
</evidence>
<keyword evidence="8 9" id="KW-0961">Cell wall biogenesis/degradation</keyword>
<dbReference type="NCBIfam" id="TIGR01695">
    <property type="entry name" value="murJ_mviN"/>
    <property type="match status" value="1"/>
</dbReference>
<dbReference type="GO" id="GO:0071555">
    <property type="term" value="P:cell wall organization"/>
    <property type="evidence" value="ECO:0007669"/>
    <property type="project" value="UniProtKB-UniRule"/>
</dbReference>
<comment type="similarity">
    <text evidence="8 9">Belongs to the MurJ/MviN family.</text>
</comment>
<keyword evidence="3 8" id="KW-0812">Transmembrane</keyword>
<evidence type="ECO:0000313" key="10">
    <source>
        <dbReference type="EMBL" id="TDM03846.1"/>
    </source>
</evidence>
<keyword evidence="2 8" id="KW-1003">Cell membrane</keyword>
<protein>
    <recommendedName>
        <fullName evidence="8">Probable lipid II flippase MurJ</fullName>
    </recommendedName>
</protein>
<feature type="transmembrane region" description="Helical" evidence="8">
    <location>
        <begin position="303"/>
        <end position="322"/>
    </location>
</feature>
<feature type="transmembrane region" description="Helical" evidence="8">
    <location>
        <begin position="468"/>
        <end position="494"/>
    </location>
</feature>
<gene>
    <name evidence="8 10" type="primary">murJ</name>
    <name evidence="10" type="ORF">ERX40_01390</name>
</gene>
<accession>A0A9Q8FQX5</accession>
<dbReference type="GO" id="GO:0009252">
    <property type="term" value="P:peptidoglycan biosynthetic process"/>
    <property type="evidence" value="ECO:0007669"/>
    <property type="project" value="UniProtKB-UniRule"/>
</dbReference>
<keyword evidence="8 9" id="KW-0813">Transport</keyword>
<dbReference type="PIRSF" id="PIRSF002869">
    <property type="entry name" value="MviN"/>
    <property type="match status" value="1"/>
</dbReference>
<proteinExistence type="inferred from homology"/>
<keyword evidence="7 8" id="KW-0472">Membrane</keyword>
<feature type="transmembrane region" description="Helical" evidence="8">
    <location>
        <begin position="262"/>
        <end position="282"/>
    </location>
</feature>
<dbReference type="OrthoDB" id="9804143at2"/>
<feature type="transmembrane region" description="Helical" evidence="8">
    <location>
        <begin position="347"/>
        <end position="368"/>
    </location>
</feature>
<dbReference type="HAMAP" id="MF_02078">
    <property type="entry name" value="MurJ_MviN"/>
    <property type="match status" value="1"/>
</dbReference>
<dbReference type="AlphaFoldDB" id="A0A9Q8FQX5"/>
<comment type="pathway">
    <text evidence="8">Cell wall biogenesis; peptidoglycan biosynthesis.</text>
</comment>